<dbReference type="PROSITE" id="PS51257">
    <property type="entry name" value="PROKAR_LIPOPROTEIN"/>
    <property type="match status" value="1"/>
</dbReference>
<proteinExistence type="predicted"/>
<dbReference type="EMBL" id="CP140154">
    <property type="protein sequence ID" value="WQG86807.1"/>
    <property type="molecule type" value="Genomic_DNA"/>
</dbReference>
<keyword evidence="4" id="KW-1185">Reference proteome</keyword>
<gene>
    <name evidence="1" type="ORF">SAMN05661012_05945</name>
    <name evidence="2" type="ORF">SR876_17965</name>
</gene>
<reference evidence="2 4" key="2">
    <citation type="submission" date="2023-11" db="EMBL/GenBank/DDBJ databases">
        <title>MicrobeMod: A computational toolkit for identifying prokaryotic methylation and restriction-modification with nanopore sequencing.</title>
        <authorList>
            <person name="Crits-Christoph A."/>
            <person name="Kang S.C."/>
            <person name="Lee H."/>
            <person name="Ostrov N."/>
        </authorList>
    </citation>
    <scope>NUCLEOTIDE SEQUENCE [LARGE SCALE GENOMIC DNA]</scope>
    <source>
        <strain evidence="2 4">ATCC 23090</strain>
    </source>
</reference>
<reference evidence="1 3" key="1">
    <citation type="submission" date="2016-11" db="EMBL/GenBank/DDBJ databases">
        <authorList>
            <person name="Jaros S."/>
            <person name="Januszkiewicz K."/>
            <person name="Wedrychowicz H."/>
        </authorList>
    </citation>
    <scope>NUCLEOTIDE SEQUENCE [LARGE SCALE GENOMIC DNA]</scope>
    <source>
        <strain evidence="1 3">DSM 784</strain>
    </source>
</reference>
<evidence type="ECO:0008006" key="5">
    <source>
        <dbReference type="Google" id="ProtNLM"/>
    </source>
</evidence>
<evidence type="ECO:0000313" key="1">
    <source>
        <dbReference type="EMBL" id="SFW86652.1"/>
    </source>
</evidence>
<dbReference type="Proteomes" id="UP000183788">
    <property type="component" value="Unassembled WGS sequence"/>
</dbReference>
<dbReference type="RefSeq" id="WP_072365420.1">
    <property type="nucleotide sequence ID" value="NZ_CP139972.1"/>
</dbReference>
<accession>A0A1K1SR08</accession>
<dbReference type="Proteomes" id="UP001326715">
    <property type="component" value="Chromosome"/>
</dbReference>
<evidence type="ECO:0000313" key="2">
    <source>
        <dbReference type="EMBL" id="WQG86807.1"/>
    </source>
</evidence>
<dbReference type="OrthoDB" id="666398at2"/>
<organism evidence="1 3">
    <name type="scientific">Chitinophaga sancti</name>
    <dbReference type="NCBI Taxonomy" id="1004"/>
    <lineage>
        <taxon>Bacteria</taxon>
        <taxon>Pseudomonadati</taxon>
        <taxon>Bacteroidota</taxon>
        <taxon>Chitinophagia</taxon>
        <taxon>Chitinophagales</taxon>
        <taxon>Chitinophagaceae</taxon>
        <taxon>Chitinophaga</taxon>
    </lineage>
</organism>
<dbReference type="AlphaFoldDB" id="A0A1K1SR08"/>
<name>A0A1K1SR08_9BACT</name>
<evidence type="ECO:0000313" key="3">
    <source>
        <dbReference type="Proteomes" id="UP000183788"/>
    </source>
</evidence>
<protein>
    <recommendedName>
        <fullName evidence="5">Lipoprotein</fullName>
    </recommendedName>
</protein>
<sequence>MKNVYPLILLLILSLLGACKKAEYTSELFKSKEIYIAFKASTGNNYKYVVATSSWTGYSSATTLTIKDGKVVGRAYISKMLVNNVVKVDKEWIEDAATLGSHTEGAALRNLDDVYEIARKEWLKKRDDADVYFEAKNDGMISSAGYVNKGCQDDCFNGISISAIAKL</sequence>
<dbReference type="EMBL" id="FPIZ01000029">
    <property type="protein sequence ID" value="SFW86652.1"/>
    <property type="molecule type" value="Genomic_DNA"/>
</dbReference>
<evidence type="ECO:0000313" key="4">
    <source>
        <dbReference type="Proteomes" id="UP001326715"/>
    </source>
</evidence>